<protein>
    <submittedName>
        <fullName evidence="1">DUF2188 domain-containing protein</fullName>
    </submittedName>
</protein>
<organism evidence="1 2">
    <name type="scientific">Prevotella nigrescens</name>
    <dbReference type="NCBI Taxonomy" id="28133"/>
    <lineage>
        <taxon>Bacteria</taxon>
        <taxon>Pseudomonadati</taxon>
        <taxon>Bacteroidota</taxon>
        <taxon>Bacteroidia</taxon>
        <taxon>Bacteroidales</taxon>
        <taxon>Prevotellaceae</taxon>
        <taxon>Prevotella</taxon>
    </lineage>
</organism>
<gene>
    <name evidence="1" type="ORF">HXN55_00685</name>
</gene>
<proteinExistence type="predicted"/>
<dbReference type="InterPro" id="IPR018691">
    <property type="entry name" value="DUF2188"/>
</dbReference>
<comment type="caution">
    <text evidence="1">The sequence shown here is derived from an EMBL/GenBank/DDBJ whole genome shotgun (WGS) entry which is preliminary data.</text>
</comment>
<sequence>MGKKQHVVPAGDKWGIKGEGNSKLTSVVKCK</sequence>
<accession>A0A9D6A6Q4</accession>
<dbReference type="Proteomes" id="UP000787419">
    <property type="component" value="Unassembled WGS sequence"/>
</dbReference>
<reference evidence="1" key="1">
    <citation type="submission" date="2020-04" db="EMBL/GenBank/DDBJ databases">
        <title>Deep metagenomics examines the oral microbiome during advanced dental caries in children, revealing novel taxa and co-occurrences with host molecules.</title>
        <authorList>
            <person name="Baker J.L."/>
            <person name="Morton J.T."/>
            <person name="Dinis M."/>
            <person name="Alvarez R."/>
            <person name="Tran N.C."/>
            <person name="Knight R."/>
            <person name="Edlund A."/>
        </authorList>
    </citation>
    <scope>NUCLEOTIDE SEQUENCE</scope>
    <source>
        <strain evidence="1">JCVI_32_bin.50</strain>
    </source>
</reference>
<evidence type="ECO:0000313" key="1">
    <source>
        <dbReference type="EMBL" id="MBF1445893.1"/>
    </source>
</evidence>
<evidence type="ECO:0000313" key="2">
    <source>
        <dbReference type="Proteomes" id="UP000787419"/>
    </source>
</evidence>
<dbReference type="RefSeq" id="WP_144009825.1">
    <property type="nucleotide sequence ID" value="NZ_JABZTM010000004.1"/>
</dbReference>
<dbReference type="EMBL" id="JABZTM010000004">
    <property type="protein sequence ID" value="MBF1445893.1"/>
    <property type="molecule type" value="Genomic_DNA"/>
</dbReference>
<name>A0A9D6A6Q4_9BACT</name>
<dbReference type="AlphaFoldDB" id="A0A9D6A6Q4"/>
<dbReference type="Pfam" id="PF09954">
    <property type="entry name" value="DUF2188"/>
    <property type="match status" value="1"/>
</dbReference>